<reference evidence="2 3" key="1">
    <citation type="submission" date="2019-06" db="EMBL/GenBank/DDBJ databases">
        <title>Draft genome sequence of the filamentous fungus Phialemoniopsis curvata isolated from diesel fuel.</title>
        <authorList>
            <person name="Varaljay V.A."/>
            <person name="Lyon W.J."/>
            <person name="Crouch A.L."/>
            <person name="Drake C.E."/>
            <person name="Hollomon J.M."/>
            <person name="Nadeau L.J."/>
            <person name="Nunn H.S."/>
            <person name="Stevenson B.S."/>
            <person name="Bojanowski C.L."/>
            <person name="Crookes-Goodson W.J."/>
        </authorList>
    </citation>
    <scope>NUCLEOTIDE SEQUENCE [LARGE SCALE GENOMIC DNA]</scope>
    <source>
        <strain evidence="2 3">D216</strain>
    </source>
</reference>
<dbReference type="RefSeq" id="XP_030990818.1">
    <property type="nucleotide sequence ID" value="XM_031135660.1"/>
</dbReference>
<gene>
    <name evidence="2" type="ORF">E0L32_001567</name>
</gene>
<comment type="caution">
    <text evidence="2">The sequence shown here is derived from an EMBL/GenBank/DDBJ whole genome shotgun (WGS) entry which is preliminary data.</text>
</comment>
<proteinExistence type="predicted"/>
<evidence type="ECO:0000256" key="1">
    <source>
        <dbReference type="SAM" id="MobiDB-lite"/>
    </source>
</evidence>
<sequence>MHRTDTRDWASFSLPFPDAVVFTFASSEPTPHNETIRITIHPSGNWKMPLHWHPSESPDSRPDTRAGPGCERLSCVDGSLHVFVAEGISSNYDKFGSKGMIVNFSPGQRVQWDRSRHAKETPLTVDLVANPVLWRNICSAVLDADKFPRLESTPWWLKALFAILRPAWHAWLLPLTLRIQLLAIFASHDLFVYHGYIPKEKEGDKNRFNVA</sequence>
<dbReference type="Proteomes" id="UP000319257">
    <property type="component" value="Unassembled WGS sequence"/>
</dbReference>
<name>A0A507AP37_9PEZI</name>
<dbReference type="OrthoDB" id="5372385at2759"/>
<dbReference type="InParanoid" id="A0A507AP37"/>
<organism evidence="2 3">
    <name type="scientific">Thyridium curvatum</name>
    <dbReference type="NCBI Taxonomy" id="1093900"/>
    <lineage>
        <taxon>Eukaryota</taxon>
        <taxon>Fungi</taxon>
        <taxon>Dikarya</taxon>
        <taxon>Ascomycota</taxon>
        <taxon>Pezizomycotina</taxon>
        <taxon>Sordariomycetes</taxon>
        <taxon>Sordariomycetidae</taxon>
        <taxon>Thyridiales</taxon>
        <taxon>Thyridiaceae</taxon>
        <taxon>Thyridium</taxon>
    </lineage>
</organism>
<keyword evidence="3" id="KW-1185">Reference proteome</keyword>
<evidence type="ECO:0000313" key="2">
    <source>
        <dbReference type="EMBL" id="TPX09107.1"/>
    </source>
</evidence>
<evidence type="ECO:0000313" key="3">
    <source>
        <dbReference type="Proteomes" id="UP000319257"/>
    </source>
</evidence>
<dbReference type="GeneID" id="41969014"/>
<dbReference type="EMBL" id="SKBQ01000006">
    <property type="protein sequence ID" value="TPX09107.1"/>
    <property type="molecule type" value="Genomic_DNA"/>
</dbReference>
<dbReference type="AlphaFoldDB" id="A0A507AP37"/>
<feature type="region of interest" description="Disordered" evidence="1">
    <location>
        <begin position="49"/>
        <end position="68"/>
    </location>
</feature>
<protein>
    <submittedName>
        <fullName evidence="2">Uncharacterized protein</fullName>
    </submittedName>
</protein>
<feature type="compositionally biased region" description="Basic and acidic residues" evidence="1">
    <location>
        <begin position="53"/>
        <end position="64"/>
    </location>
</feature>
<accession>A0A507AP37</accession>